<keyword evidence="12" id="KW-0046">Antibiotic resistance</keyword>
<evidence type="ECO:0000259" key="15">
    <source>
        <dbReference type="SMART" id="SM00849"/>
    </source>
</evidence>
<evidence type="ECO:0000256" key="12">
    <source>
        <dbReference type="ARBA" id="ARBA00023251"/>
    </source>
</evidence>
<keyword evidence="13" id="KW-0175">Coiled coil</keyword>
<comment type="similarity">
    <text evidence="4">Belongs to the metallo-beta-lactamase superfamily. Class-B beta-lactamase family.</text>
</comment>
<dbReference type="AlphaFoldDB" id="A0A5A7MSU7"/>
<dbReference type="GO" id="GO:0017001">
    <property type="term" value="P:antibiotic catabolic process"/>
    <property type="evidence" value="ECO:0007669"/>
    <property type="project" value="InterPro"/>
</dbReference>
<sequence>MKSTSALLKTMGAVMALGVAFGAPVAAQNDFSNVEIRAEHVGGNVHVLFGAGGNIGALTTEDGVVLIDDQFAPLTDRILKAVEALESGPVKFLLNTHWHGDHTGGNENLGKAGVVIVAHDNVYKRLSEPQRFENARRNTEARPKEALPVLSFNDEVALHLGEEARAYHVAHAHTDGDSFIHFTESNVIHMGDLLFVDRYPFIDIGSGGNLHGVITGIKQALALADADTAFIGGHGPLADRSKVERYLKVLEVARDRVAALREDGQSLEQVIAAKPMSDYDDAWGSGFINPEAFLRAVYQSLETAHH</sequence>
<keyword evidence="10" id="KW-0378">Hydrolase</keyword>
<dbReference type="GO" id="GO:0042597">
    <property type="term" value="C:periplasmic space"/>
    <property type="evidence" value="ECO:0007669"/>
    <property type="project" value="UniProtKB-SubCell"/>
</dbReference>
<name>A0A5A7MSU7_9PROT</name>
<evidence type="ECO:0000256" key="9">
    <source>
        <dbReference type="ARBA" id="ARBA00022764"/>
    </source>
</evidence>
<comment type="cofactor">
    <cofactor evidence="2">
        <name>Zn(2+)</name>
        <dbReference type="ChEBI" id="CHEBI:29105"/>
    </cofactor>
</comment>
<dbReference type="EMBL" id="BKCL01000004">
    <property type="protein sequence ID" value="GEQ98088.1"/>
    <property type="molecule type" value="Genomic_DNA"/>
</dbReference>
<evidence type="ECO:0000313" key="16">
    <source>
        <dbReference type="EMBL" id="GEQ98088.1"/>
    </source>
</evidence>
<evidence type="ECO:0000256" key="14">
    <source>
        <dbReference type="SAM" id="SignalP"/>
    </source>
</evidence>
<reference evidence="16 17" key="1">
    <citation type="submission" date="2019-09" db="EMBL/GenBank/DDBJ databases">
        <title>NBRP : Genome information of microbial organism related human and environment.</title>
        <authorList>
            <person name="Hattori M."/>
            <person name="Oshima K."/>
            <person name="Inaba H."/>
            <person name="Suda W."/>
            <person name="Sakamoto M."/>
            <person name="Iino T."/>
            <person name="Kitahara M."/>
            <person name="Oshida Y."/>
            <person name="Iida T."/>
            <person name="Kudo T."/>
            <person name="Itoh T."/>
            <person name="Ohkuma M."/>
        </authorList>
    </citation>
    <scope>NUCLEOTIDE SEQUENCE [LARGE SCALE GENOMIC DNA]</scope>
    <source>
        <strain evidence="16 17">Hi-2</strain>
    </source>
</reference>
<organism evidence="16 17">
    <name type="scientific">Iodidimonas gelatinilytica</name>
    <dbReference type="NCBI Taxonomy" id="1236966"/>
    <lineage>
        <taxon>Bacteria</taxon>
        <taxon>Pseudomonadati</taxon>
        <taxon>Pseudomonadota</taxon>
        <taxon>Alphaproteobacteria</taxon>
        <taxon>Iodidimonadales</taxon>
        <taxon>Iodidimonadaceae</taxon>
        <taxon>Iodidimonas</taxon>
    </lineage>
</organism>
<evidence type="ECO:0000256" key="5">
    <source>
        <dbReference type="ARBA" id="ARBA00011245"/>
    </source>
</evidence>
<comment type="caution">
    <text evidence="16">The sequence shown here is derived from an EMBL/GenBank/DDBJ whole genome shotgun (WGS) entry which is preliminary data.</text>
</comment>
<dbReference type="SMART" id="SM00849">
    <property type="entry name" value="Lactamase_B"/>
    <property type="match status" value="1"/>
</dbReference>
<dbReference type="InterPro" id="IPR050855">
    <property type="entry name" value="NDM-1-like"/>
</dbReference>
<evidence type="ECO:0000256" key="10">
    <source>
        <dbReference type="ARBA" id="ARBA00022801"/>
    </source>
</evidence>
<evidence type="ECO:0000256" key="13">
    <source>
        <dbReference type="SAM" id="Coils"/>
    </source>
</evidence>
<dbReference type="Gene3D" id="3.60.15.10">
    <property type="entry name" value="Ribonuclease Z/Hydroxyacylglutathione hydrolase-like"/>
    <property type="match status" value="1"/>
</dbReference>
<comment type="subunit">
    <text evidence="5">Monomer.</text>
</comment>
<dbReference type="Pfam" id="PF00753">
    <property type="entry name" value="Lactamase_B"/>
    <property type="match status" value="1"/>
</dbReference>
<evidence type="ECO:0000256" key="11">
    <source>
        <dbReference type="ARBA" id="ARBA00022833"/>
    </source>
</evidence>
<feature type="domain" description="Metallo-beta-lactamase" evidence="15">
    <location>
        <begin position="52"/>
        <end position="234"/>
    </location>
</feature>
<comment type="catalytic activity">
    <reaction evidence="1">
        <text>a beta-lactam + H2O = a substituted beta-amino acid</text>
        <dbReference type="Rhea" id="RHEA:20401"/>
        <dbReference type="ChEBI" id="CHEBI:15377"/>
        <dbReference type="ChEBI" id="CHEBI:35627"/>
        <dbReference type="ChEBI" id="CHEBI:140347"/>
        <dbReference type="EC" id="3.5.2.6"/>
    </reaction>
</comment>
<feature type="signal peptide" evidence="14">
    <location>
        <begin position="1"/>
        <end position="22"/>
    </location>
</feature>
<dbReference type="Proteomes" id="UP000322084">
    <property type="component" value="Unassembled WGS sequence"/>
</dbReference>
<dbReference type="CDD" id="cd16282">
    <property type="entry name" value="metallo-hydrolase-like_MBL-fold"/>
    <property type="match status" value="1"/>
</dbReference>
<dbReference type="RefSeq" id="WP_210431616.1">
    <property type="nucleotide sequence ID" value="NZ_BKCL01000004.1"/>
</dbReference>
<accession>A0A5A7MSU7</accession>
<dbReference type="PROSITE" id="PS00743">
    <property type="entry name" value="BETA_LACTAMASE_B_1"/>
    <property type="match status" value="1"/>
</dbReference>
<dbReference type="SUPFAM" id="SSF56281">
    <property type="entry name" value="Metallo-hydrolase/oxidoreductase"/>
    <property type="match status" value="1"/>
</dbReference>
<comment type="subcellular location">
    <subcellularLocation>
        <location evidence="3">Periplasm</location>
    </subcellularLocation>
</comment>
<evidence type="ECO:0000256" key="2">
    <source>
        <dbReference type="ARBA" id="ARBA00001947"/>
    </source>
</evidence>
<keyword evidence="7" id="KW-0479">Metal-binding</keyword>
<evidence type="ECO:0000256" key="3">
    <source>
        <dbReference type="ARBA" id="ARBA00004418"/>
    </source>
</evidence>
<evidence type="ECO:0000256" key="1">
    <source>
        <dbReference type="ARBA" id="ARBA00001526"/>
    </source>
</evidence>
<keyword evidence="8 14" id="KW-0732">Signal</keyword>
<dbReference type="InterPro" id="IPR001279">
    <property type="entry name" value="Metallo-B-lactamas"/>
</dbReference>
<feature type="chain" id="PRO_5022910283" description="beta-lactamase" evidence="14">
    <location>
        <begin position="23"/>
        <end position="306"/>
    </location>
</feature>
<evidence type="ECO:0000256" key="8">
    <source>
        <dbReference type="ARBA" id="ARBA00022729"/>
    </source>
</evidence>
<dbReference type="GO" id="GO:0046677">
    <property type="term" value="P:response to antibiotic"/>
    <property type="evidence" value="ECO:0007669"/>
    <property type="project" value="UniProtKB-KW"/>
</dbReference>
<proteinExistence type="inferred from homology"/>
<feature type="coiled-coil region" evidence="13">
    <location>
        <begin position="243"/>
        <end position="270"/>
    </location>
</feature>
<evidence type="ECO:0000256" key="4">
    <source>
        <dbReference type="ARBA" id="ARBA00005250"/>
    </source>
</evidence>
<keyword evidence="11" id="KW-0862">Zinc</keyword>
<dbReference type="PANTHER" id="PTHR42951">
    <property type="entry name" value="METALLO-BETA-LACTAMASE DOMAIN-CONTAINING"/>
    <property type="match status" value="1"/>
</dbReference>
<dbReference type="InterPro" id="IPR001018">
    <property type="entry name" value="Beta-lactamase_class-B_CS"/>
</dbReference>
<dbReference type="InterPro" id="IPR036866">
    <property type="entry name" value="RibonucZ/Hydroxyglut_hydro"/>
</dbReference>
<dbReference type="GO" id="GO:0008270">
    <property type="term" value="F:zinc ion binding"/>
    <property type="evidence" value="ECO:0007669"/>
    <property type="project" value="InterPro"/>
</dbReference>
<dbReference type="PANTHER" id="PTHR42951:SF4">
    <property type="entry name" value="ACYL-COENZYME A THIOESTERASE MBLAC2"/>
    <property type="match status" value="1"/>
</dbReference>
<evidence type="ECO:0000256" key="6">
    <source>
        <dbReference type="ARBA" id="ARBA00012865"/>
    </source>
</evidence>
<evidence type="ECO:0000313" key="17">
    <source>
        <dbReference type="Proteomes" id="UP000322084"/>
    </source>
</evidence>
<gene>
    <name evidence="16" type="ORF">JCM17844_17250</name>
</gene>
<protein>
    <recommendedName>
        <fullName evidence="6">beta-lactamase</fullName>
        <ecNumber evidence="6">3.5.2.6</ecNumber>
    </recommendedName>
</protein>
<evidence type="ECO:0000256" key="7">
    <source>
        <dbReference type="ARBA" id="ARBA00022723"/>
    </source>
</evidence>
<dbReference type="EC" id="3.5.2.6" evidence="6"/>
<keyword evidence="9" id="KW-0574">Periplasm</keyword>
<dbReference type="GO" id="GO:0008800">
    <property type="term" value="F:beta-lactamase activity"/>
    <property type="evidence" value="ECO:0007669"/>
    <property type="project" value="UniProtKB-EC"/>
</dbReference>